<dbReference type="InterPro" id="IPR011990">
    <property type="entry name" value="TPR-like_helical_dom_sf"/>
</dbReference>
<gene>
    <name evidence="1" type="ORF">D8674_022517</name>
</gene>
<comment type="caution">
    <text evidence="1">The sequence shown here is derived from an EMBL/GenBank/DDBJ whole genome shotgun (WGS) entry which is preliminary data.</text>
</comment>
<accession>A0A5N5GK72</accession>
<dbReference type="Proteomes" id="UP000327157">
    <property type="component" value="Chromosome 3"/>
</dbReference>
<organism evidence="1 2">
    <name type="scientific">Pyrus ussuriensis x Pyrus communis</name>
    <dbReference type="NCBI Taxonomy" id="2448454"/>
    <lineage>
        <taxon>Eukaryota</taxon>
        <taxon>Viridiplantae</taxon>
        <taxon>Streptophyta</taxon>
        <taxon>Embryophyta</taxon>
        <taxon>Tracheophyta</taxon>
        <taxon>Spermatophyta</taxon>
        <taxon>Magnoliopsida</taxon>
        <taxon>eudicotyledons</taxon>
        <taxon>Gunneridae</taxon>
        <taxon>Pentapetalae</taxon>
        <taxon>rosids</taxon>
        <taxon>fabids</taxon>
        <taxon>Rosales</taxon>
        <taxon>Rosaceae</taxon>
        <taxon>Amygdaloideae</taxon>
        <taxon>Maleae</taxon>
        <taxon>Pyrus</taxon>
    </lineage>
</organism>
<proteinExistence type="predicted"/>
<evidence type="ECO:0000313" key="2">
    <source>
        <dbReference type="Proteomes" id="UP000327157"/>
    </source>
</evidence>
<dbReference type="Gene3D" id="1.25.40.10">
    <property type="entry name" value="Tetratricopeptide repeat domain"/>
    <property type="match status" value="1"/>
</dbReference>
<keyword evidence="2" id="KW-1185">Reference proteome</keyword>
<reference evidence="1 2" key="3">
    <citation type="submission" date="2019-11" db="EMBL/GenBank/DDBJ databases">
        <title>A de novo genome assembly of a pear dwarfing rootstock.</title>
        <authorList>
            <person name="Wang F."/>
            <person name="Wang J."/>
            <person name="Li S."/>
            <person name="Zhang Y."/>
            <person name="Fang M."/>
            <person name="Ma L."/>
            <person name="Zhao Y."/>
            <person name="Jiang S."/>
        </authorList>
    </citation>
    <scope>NUCLEOTIDE SEQUENCE [LARGE SCALE GENOMIC DNA]</scope>
    <source>
        <strain evidence="1">S2</strain>
        <tissue evidence="1">Leaf</tissue>
    </source>
</reference>
<dbReference type="EMBL" id="SMOL01000402">
    <property type="protein sequence ID" value="KAB2615929.1"/>
    <property type="molecule type" value="Genomic_DNA"/>
</dbReference>
<reference evidence="2" key="2">
    <citation type="submission" date="2019-10" db="EMBL/GenBank/DDBJ databases">
        <title>A de novo genome assembly of a pear dwarfing rootstock.</title>
        <authorList>
            <person name="Wang F."/>
            <person name="Wang J."/>
            <person name="Li S."/>
            <person name="Zhang Y."/>
            <person name="Fang M."/>
            <person name="Ma L."/>
            <person name="Zhao Y."/>
            <person name="Jiang S."/>
        </authorList>
    </citation>
    <scope>NUCLEOTIDE SEQUENCE [LARGE SCALE GENOMIC DNA]</scope>
</reference>
<protein>
    <submittedName>
        <fullName evidence="1">Pentatricopeptide repeat-containing protein</fullName>
    </submittedName>
</protein>
<reference evidence="1 2" key="1">
    <citation type="submission" date="2019-09" db="EMBL/GenBank/DDBJ databases">
        <authorList>
            <person name="Ou C."/>
        </authorList>
    </citation>
    <scope>NUCLEOTIDE SEQUENCE [LARGE SCALE GENOMIC DNA]</scope>
    <source>
        <strain evidence="1">S2</strain>
        <tissue evidence="1">Leaf</tissue>
    </source>
</reference>
<dbReference type="AlphaFoldDB" id="A0A5N5GK72"/>
<sequence>MRAFNEVYHVLVEMHKREGLISEGTYEILQEKEFGLELDLVAFQKLILWLCRHKHVEAVEALFNVKGKEFGQDIKTWNIFLMDGVCERSEAKRFWKGKESWVRHSSYFEQCGIRVATQTW</sequence>
<evidence type="ECO:0000313" key="1">
    <source>
        <dbReference type="EMBL" id="KAB2615929.1"/>
    </source>
</evidence>
<name>A0A5N5GK72_9ROSA</name>